<keyword evidence="7 8" id="KW-0472">Membrane</keyword>
<feature type="transmembrane region" description="Helical" evidence="10">
    <location>
        <begin position="126"/>
        <end position="149"/>
    </location>
</feature>
<evidence type="ECO:0000256" key="8">
    <source>
        <dbReference type="HAMAP-Rule" id="MF_03231"/>
    </source>
</evidence>
<dbReference type="Pfam" id="PF10261">
    <property type="entry name" value="FIT"/>
    <property type="match status" value="1"/>
</dbReference>
<dbReference type="HAMAP" id="MF_03231">
    <property type="entry name" value="SCS3"/>
    <property type="match status" value="1"/>
</dbReference>
<sequence length="324" mass="35141">MATQYPGGSHKAIDNGSNKASPLATIRPRNPPYLPTRLERLVTTLFPVLLVFGTLFSVISPQTRGAIYDPSQQAHAQDAALVPSYFARKSNLFNVVFVKRGWAWTSLALLIFTASHPSVTSRSRVGLRWAAVTVCWILVTQWCFGAPVIDRGFRWTGGRCDMAEREISRGGAAEAGMADVLTAMACRTAGGHWRGGHDISGHVFLLVLSTAMLLQEVGWPLLRWTGATEERTIIMSDGAVKGAGVEANMAPGRGRGKFELGVGGKTALVVGSLNVWMLLMTAIYFHTWFEKLTGLVTALVAVYAVYIVPRFMPVIRAVLALPGI</sequence>
<dbReference type="Proteomes" id="UP000226192">
    <property type="component" value="Unassembled WGS sequence"/>
</dbReference>
<organism evidence="11 12">
    <name type="scientific">Ophiocordyceps australis</name>
    <dbReference type="NCBI Taxonomy" id="1399860"/>
    <lineage>
        <taxon>Eukaryota</taxon>
        <taxon>Fungi</taxon>
        <taxon>Dikarya</taxon>
        <taxon>Ascomycota</taxon>
        <taxon>Pezizomycotina</taxon>
        <taxon>Sordariomycetes</taxon>
        <taxon>Hypocreomycetidae</taxon>
        <taxon>Hypocreales</taxon>
        <taxon>Ophiocordycipitaceae</taxon>
        <taxon>Ophiocordyceps</taxon>
    </lineage>
</organism>
<keyword evidence="8" id="KW-0594">Phospholipid biosynthesis</keyword>
<dbReference type="GO" id="GO:0010945">
    <property type="term" value="F:coenzyme A diphosphatase activity"/>
    <property type="evidence" value="ECO:0007669"/>
    <property type="project" value="InterPro"/>
</dbReference>
<dbReference type="GO" id="GO:0140042">
    <property type="term" value="P:lipid droplet formation"/>
    <property type="evidence" value="ECO:0007669"/>
    <property type="project" value="UniProtKB-UniRule"/>
</dbReference>
<evidence type="ECO:0000256" key="4">
    <source>
        <dbReference type="ARBA" id="ARBA00022824"/>
    </source>
</evidence>
<keyword evidence="3 8" id="KW-0378">Hydrolase</keyword>
<feature type="transmembrane region" description="Helical" evidence="10">
    <location>
        <begin position="292"/>
        <end position="309"/>
    </location>
</feature>
<evidence type="ECO:0000256" key="9">
    <source>
        <dbReference type="SAM" id="MobiDB-lite"/>
    </source>
</evidence>
<evidence type="ECO:0000256" key="7">
    <source>
        <dbReference type="ARBA" id="ARBA00023136"/>
    </source>
</evidence>
<dbReference type="PANTHER" id="PTHR23129">
    <property type="entry name" value="ACYL-COENZYME A DIPHOSPHATASE FITM2"/>
    <property type="match status" value="1"/>
</dbReference>
<dbReference type="GO" id="GO:0005789">
    <property type="term" value="C:endoplasmic reticulum membrane"/>
    <property type="evidence" value="ECO:0007669"/>
    <property type="project" value="UniProtKB-SubCell"/>
</dbReference>
<dbReference type="EC" id="3.6.1.-" evidence="8"/>
<dbReference type="OrthoDB" id="5579088at2759"/>
<keyword evidence="8" id="KW-1208">Phospholipid metabolism</keyword>
<accession>A0A2C5Y5F8</accession>
<comment type="catalytic activity">
    <reaction evidence="8">
        <text>hexadecanoyl-CoA + H2O = S-hexadecanoyl-4'-phosphopantetheine + adenosine 3',5'-bisphosphate + 2 H(+)</text>
        <dbReference type="Rhea" id="RHEA:50032"/>
        <dbReference type="ChEBI" id="CHEBI:15377"/>
        <dbReference type="ChEBI" id="CHEBI:15378"/>
        <dbReference type="ChEBI" id="CHEBI:57379"/>
        <dbReference type="ChEBI" id="CHEBI:58343"/>
        <dbReference type="ChEBI" id="CHEBI:132018"/>
    </reaction>
</comment>
<evidence type="ECO:0000256" key="1">
    <source>
        <dbReference type="ARBA" id="ARBA00004477"/>
    </source>
</evidence>
<comment type="subcellular location">
    <subcellularLocation>
        <location evidence="1 8">Endoplasmic reticulum membrane</location>
        <topology evidence="1 8">Multi-pass membrane protein</topology>
    </subcellularLocation>
</comment>
<keyword evidence="4 8" id="KW-0256">Endoplasmic reticulum</keyword>
<reference evidence="11 12" key="1">
    <citation type="submission" date="2017-06" db="EMBL/GenBank/DDBJ databases">
        <title>Ant-infecting Ophiocordyceps genomes reveal a high diversity of potential behavioral manipulation genes and a possible major role for enterotoxins.</title>
        <authorList>
            <person name="De Bekker C."/>
            <person name="Evans H.C."/>
            <person name="Brachmann A."/>
            <person name="Hughes D.P."/>
        </authorList>
    </citation>
    <scope>NUCLEOTIDE SEQUENCE [LARGE SCALE GENOMIC DNA]</scope>
    <source>
        <strain evidence="11 12">Map64</strain>
    </source>
</reference>
<protein>
    <recommendedName>
        <fullName evidence="8">Acyl-coenzyme A diphosphatase SCS3</fullName>
        <ecNumber evidence="8">3.6.1.-</ecNumber>
    </recommendedName>
    <alternativeName>
        <fullName evidence="8">FIT family protein SCS3</fullName>
    </alternativeName>
</protein>
<feature type="transmembrane region" description="Helical" evidence="10">
    <location>
        <begin position="41"/>
        <end position="59"/>
    </location>
</feature>
<feature type="region of interest" description="Disordered" evidence="9">
    <location>
        <begin position="1"/>
        <end position="28"/>
    </location>
</feature>
<dbReference type="AlphaFoldDB" id="A0A2C5Y5F8"/>
<dbReference type="STRING" id="1399860.A0A2C5Y5F8"/>
<keyword evidence="6" id="KW-0443">Lipid metabolism</keyword>
<keyword evidence="2 8" id="KW-0812">Transmembrane</keyword>
<comment type="function">
    <text evidence="8">Fatty acyl-coenzyme A (CoA) diphosphatase that hydrolyzes fatty acyl-CoA to yield acyl-4'-phosphopantetheine and adenosine 3',5'-bisphosphate. Preferentially hydrolyzes unsaturated long-chain acyl-CoA substrates in the endoplasmic reticulum (ER) lumen. This catalytic activity is required for maintaining ER structure and for lipid droplets (LDs) biogenesis, which are lipid storage organelles involved in maintaining lipid and energy homeostasis. May directly bind to diacylglycerol (DAGs) and triacylglycerol, which is also important for LD biogenesis. May support directional budding of nacent LDs from the ER into the cytosol by reducing DAG levels at sites of LD formation. May play a role in the regulation of cell morphology and cytoskeletal organization. Involved in phospholipid biosynthesis.</text>
</comment>
<dbReference type="PANTHER" id="PTHR23129:SF0">
    <property type="entry name" value="ACYL-COENZYME A DIPHOSPHATASE FITM2"/>
    <property type="match status" value="1"/>
</dbReference>
<dbReference type="EMBL" id="NJET01000026">
    <property type="protein sequence ID" value="PHH64725.1"/>
    <property type="molecule type" value="Genomic_DNA"/>
</dbReference>
<dbReference type="GO" id="GO:0008654">
    <property type="term" value="P:phospholipid biosynthetic process"/>
    <property type="evidence" value="ECO:0007669"/>
    <property type="project" value="UniProtKB-KW"/>
</dbReference>
<name>A0A2C5Y5F8_9HYPO</name>
<proteinExistence type="inferred from homology"/>
<evidence type="ECO:0000256" key="6">
    <source>
        <dbReference type="ARBA" id="ARBA00023098"/>
    </source>
</evidence>
<feature type="transmembrane region" description="Helical" evidence="10">
    <location>
        <begin position="267"/>
        <end position="286"/>
    </location>
</feature>
<keyword evidence="5 8" id="KW-1133">Transmembrane helix</keyword>
<evidence type="ECO:0000256" key="3">
    <source>
        <dbReference type="ARBA" id="ARBA00022801"/>
    </source>
</evidence>
<comment type="catalytic activity">
    <reaction evidence="8">
        <text>an acyl-CoA + H2O = an acyl-4'-phosphopantetheine + adenosine 3',5'-bisphosphate + 2 H(+)</text>
        <dbReference type="Rhea" id="RHEA:50044"/>
        <dbReference type="ChEBI" id="CHEBI:15377"/>
        <dbReference type="ChEBI" id="CHEBI:15378"/>
        <dbReference type="ChEBI" id="CHEBI:58342"/>
        <dbReference type="ChEBI" id="CHEBI:58343"/>
        <dbReference type="ChEBI" id="CHEBI:132023"/>
    </reaction>
</comment>
<dbReference type="InterPro" id="IPR046400">
    <property type="entry name" value="SCS3"/>
</dbReference>
<comment type="similarity">
    <text evidence="8">Belongs to the FIT family. Fungal FIT2B/SCS3 subfamily.</text>
</comment>
<feature type="active site" evidence="8">
    <location>
        <position position="286"/>
    </location>
</feature>
<evidence type="ECO:0000256" key="2">
    <source>
        <dbReference type="ARBA" id="ARBA00022692"/>
    </source>
</evidence>
<comment type="catalytic activity">
    <reaction evidence="8">
        <text>(5Z,8Z,11Z,14Z)-eicosatetraenoyl-CoA + H2O = S-(5Z,8Z,11Z,14Z-eicosatetraenoyl)-4'-phosphopantetheine + adenosine 3',5'-bisphosphate + 2 H(+)</text>
        <dbReference type="Rhea" id="RHEA:65568"/>
        <dbReference type="ChEBI" id="CHEBI:15377"/>
        <dbReference type="ChEBI" id="CHEBI:15378"/>
        <dbReference type="ChEBI" id="CHEBI:57368"/>
        <dbReference type="ChEBI" id="CHEBI:58343"/>
        <dbReference type="ChEBI" id="CHEBI:156554"/>
    </reaction>
</comment>
<evidence type="ECO:0000256" key="10">
    <source>
        <dbReference type="SAM" id="Phobius"/>
    </source>
</evidence>
<keyword evidence="12" id="KW-1185">Reference proteome</keyword>
<feature type="active site" evidence="8">
    <location>
        <position position="202"/>
    </location>
</feature>
<feature type="transmembrane region" description="Helical" evidence="10">
    <location>
        <begin position="92"/>
        <end position="114"/>
    </location>
</feature>
<evidence type="ECO:0000313" key="11">
    <source>
        <dbReference type="EMBL" id="PHH64725.1"/>
    </source>
</evidence>
<dbReference type="InterPro" id="IPR019388">
    <property type="entry name" value="FIT"/>
</dbReference>
<evidence type="ECO:0000313" key="12">
    <source>
        <dbReference type="Proteomes" id="UP000226192"/>
    </source>
</evidence>
<gene>
    <name evidence="8" type="primary">SCS3</name>
    <name evidence="8" type="synonym">FIT2B</name>
    <name evidence="11" type="ORF">CDD81_3987</name>
</gene>
<comment type="caution">
    <text evidence="11">The sequence shown here is derived from an EMBL/GenBank/DDBJ whole genome shotgun (WGS) entry which is preliminary data.</text>
</comment>
<keyword evidence="8" id="KW-0444">Lipid biosynthesis</keyword>
<evidence type="ECO:0000256" key="5">
    <source>
        <dbReference type="ARBA" id="ARBA00022989"/>
    </source>
</evidence>
<comment type="catalytic activity">
    <reaction evidence="8">
        <text>(9Z)-octadecenoyl-CoA + H2O = S-(9Z-octadecenoyl)-4'-phosphopantetheine + adenosine 3',5'-bisphosphate + 2 H(+)</text>
        <dbReference type="Rhea" id="RHEA:65564"/>
        <dbReference type="ChEBI" id="CHEBI:15377"/>
        <dbReference type="ChEBI" id="CHEBI:15378"/>
        <dbReference type="ChEBI" id="CHEBI:57387"/>
        <dbReference type="ChEBI" id="CHEBI:58343"/>
        <dbReference type="ChEBI" id="CHEBI:156553"/>
    </reaction>
</comment>